<dbReference type="PANTHER" id="PTHR10472">
    <property type="entry name" value="D-TYROSYL-TRNA TYR DEACYLASE"/>
    <property type="match status" value="1"/>
</dbReference>
<dbReference type="CDD" id="cd00563">
    <property type="entry name" value="Dtyr_deacylase"/>
    <property type="match status" value="1"/>
</dbReference>
<evidence type="ECO:0000256" key="2">
    <source>
        <dbReference type="HAMAP-Rule" id="MF_00518"/>
    </source>
</evidence>
<dbReference type="STRING" id="270498.CHK_2869"/>
<comment type="similarity">
    <text evidence="1 2">Belongs to the DTD family.</text>
</comment>
<dbReference type="OrthoDB" id="9801395at2"/>
<dbReference type="NCBIfam" id="TIGR00256">
    <property type="entry name" value="D-aminoacyl-tRNA deacylase"/>
    <property type="match status" value="1"/>
</dbReference>
<sequence>MRAVVQRVKNASVSVDGDIVAKIDAGIVVLLGIAQDDTVKDMEYIADKCVNLRIFEDGQDVMNLSLKDIGAELLLVSQFTLYGDARKGRRPSYIKAAPPEDARDLFEQCIYIFRERCDRLQTGTFQADMDVALVNDGPVTILLDSRKEF</sequence>
<dbReference type="GO" id="GO:0019478">
    <property type="term" value="P:D-amino acid catabolic process"/>
    <property type="evidence" value="ECO:0007669"/>
    <property type="project" value="UniProtKB-UniRule"/>
</dbReference>
<accession>A0A0M2NGT9</accession>
<proteinExistence type="inferred from homology"/>
<gene>
    <name evidence="2" type="primary">dtd</name>
    <name evidence="3" type="ORF">CHK_2869</name>
</gene>
<dbReference type="Gene3D" id="3.50.80.10">
    <property type="entry name" value="D-tyrosyl-tRNA(Tyr) deacylase"/>
    <property type="match status" value="1"/>
</dbReference>
<reference evidence="3 4" key="1">
    <citation type="submission" date="2015-04" db="EMBL/GenBank/DDBJ databases">
        <title>Draft genome sequence of bacteremic isolate Catabacter hongkongensis type strain HKU16T.</title>
        <authorList>
            <person name="Lau S.K."/>
            <person name="Teng J.L."/>
            <person name="Huang Y."/>
            <person name="Curreem S.O."/>
            <person name="Tsui S.K."/>
            <person name="Woo P.C."/>
        </authorList>
    </citation>
    <scope>NUCLEOTIDE SEQUENCE [LARGE SCALE GENOMIC DNA]</scope>
    <source>
        <strain evidence="3 4">HKU16</strain>
    </source>
</reference>
<keyword evidence="2" id="KW-0820">tRNA-binding</keyword>
<dbReference type="Pfam" id="PF02580">
    <property type="entry name" value="Tyr_Deacylase"/>
    <property type="match status" value="1"/>
</dbReference>
<evidence type="ECO:0000256" key="1">
    <source>
        <dbReference type="ARBA" id="ARBA00009673"/>
    </source>
</evidence>
<comment type="domain">
    <text evidence="2">A Gly-cisPro motif from one monomer fits into the active site of the other monomer to allow specific chiral rejection of L-amino acids.</text>
</comment>
<comment type="caution">
    <text evidence="3">The sequence shown here is derived from an EMBL/GenBank/DDBJ whole genome shotgun (WGS) entry which is preliminary data.</text>
</comment>
<dbReference type="GO" id="GO:0051500">
    <property type="term" value="F:D-tyrosyl-tRNA(Tyr) deacylase activity"/>
    <property type="evidence" value="ECO:0007669"/>
    <property type="project" value="TreeGrafter"/>
</dbReference>
<dbReference type="InterPro" id="IPR023509">
    <property type="entry name" value="DTD-like_sf"/>
</dbReference>
<dbReference type="EMBL" id="LAYJ01000131">
    <property type="protein sequence ID" value="KKI49647.1"/>
    <property type="molecule type" value="Genomic_DNA"/>
</dbReference>
<comment type="catalytic activity">
    <reaction evidence="2">
        <text>glycyl-tRNA(Ala) + H2O = tRNA(Ala) + glycine + H(+)</text>
        <dbReference type="Rhea" id="RHEA:53744"/>
        <dbReference type="Rhea" id="RHEA-COMP:9657"/>
        <dbReference type="Rhea" id="RHEA-COMP:13640"/>
        <dbReference type="ChEBI" id="CHEBI:15377"/>
        <dbReference type="ChEBI" id="CHEBI:15378"/>
        <dbReference type="ChEBI" id="CHEBI:57305"/>
        <dbReference type="ChEBI" id="CHEBI:78442"/>
        <dbReference type="ChEBI" id="CHEBI:78522"/>
    </reaction>
</comment>
<dbReference type="FunFam" id="3.50.80.10:FF:000001">
    <property type="entry name" value="D-aminoacyl-tRNA deacylase"/>
    <property type="match status" value="1"/>
</dbReference>
<organism evidence="3 4">
    <name type="scientific">Christensenella hongkongensis</name>
    <dbReference type="NCBI Taxonomy" id="270498"/>
    <lineage>
        <taxon>Bacteria</taxon>
        <taxon>Bacillati</taxon>
        <taxon>Bacillota</taxon>
        <taxon>Clostridia</taxon>
        <taxon>Christensenellales</taxon>
        <taxon>Christensenellaceae</taxon>
        <taxon>Christensenella</taxon>
    </lineage>
</organism>
<dbReference type="GO" id="GO:0000049">
    <property type="term" value="F:tRNA binding"/>
    <property type="evidence" value="ECO:0007669"/>
    <property type="project" value="UniProtKB-UniRule"/>
</dbReference>
<feature type="short sequence motif" description="Gly-cisPro motif, important for rejection of L-amino acids" evidence="2">
    <location>
        <begin position="137"/>
        <end position="138"/>
    </location>
</feature>
<dbReference type="SUPFAM" id="SSF69500">
    <property type="entry name" value="DTD-like"/>
    <property type="match status" value="1"/>
</dbReference>
<keyword evidence="2 3" id="KW-0378">Hydrolase</keyword>
<dbReference type="PANTHER" id="PTHR10472:SF5">
    <property type="entry name" value="D-AMINOACYL-TRNA DEACYLASE 1"/>
    <property type="match status" value="1"/>
</dbReference>
<dbReference type="HAMAP" id="MF_00518">
    <property type="entry name" value="Deacylase_Dtd"/>
    <property type="match status" value="1"/>
</dbReference>
<keyword evidence="2" id="KW-0963">Cytoplasm</keyword>
<keyword evidence="4" id="KW-1185">Reference proteome</keyword>
<dbReference type="InterPro" id="IPR003732">
    <property type="entry name" value="Daa-tRNA_deacyls_DTD"/>
</dbReference>
<name>A0A0M2NGT9_9FIRM</name>
<dbReference type="GO" id="GO:0005737">
    <property type="term" value="C:cytoplasm"/>
    <property type="evidence" value="ECO:0007669"/>
    <property type="project" value="UniProtKB-SubCell"/>
</dbReference>
<comment type="subunit">
    <text evidence="2">Homodimer.</text>
</comment>
<keyword evidence="2" id="KW-0694">RNA-binding</keyword>
<dbReference type="Proteomes" id="UP000034076">
    <property type="component" value="Unassembled WGS sequence"/>
</dbReference>
<dbReference type="PATRIC" id="fig|270498.16.peg.648"/>
<evidence type="ECO:0000313" key="3">
    <source>
        <dbReference type="EMBL" id="KKI49647.1"/>
    </source>
</evidence>
<dbReference type="RefSeq" id="WP_046444653.1">
    <property type="nucleotide sequence ID" value="NZ_CAUERS010000077.1"/>
</dbReference>
<dbReference type="EC" id="3.1.1.-" evidence="2"/>
<dbReference type="GO" id="GO:0043908">
    <property type="term" value="F:Ser(Gly)-tRNA(Ala) hydrolase activity"/>
    <property type="evidence" value="ECO:0007669"/>
    <property type="project" value="UniProtKB-UniRule"/>
</dbReference>
<protein>
    <recommendedName>
        <fullName evidence="2">D-aminoacyl-tRNA deacylase</fullName>
        <shortName evidence="2">DTD</shortName>
        <ecNumber evidence="2">3.1.1.96</ecNumber>
    </recommendedName>
    <alternativeName>
        <fullName evidence="2">Gly-tRNA(Ala) deacylase</fullName>
        <ecNumber evidence="2">3.1.1.-</ecNumber>
    </alternativeName>
</protein>
<comment type="function">
    <text evidence="2">An aminoacyl-tRNA editing enzyme that deacylates mischarged D-aminoacyl-tRNAs. Also deacylates mischarged glycyl-tRNA(Ala), protecting cells against glycine mischarging by AlaRS. Acts via tRNA-based rather than protein-based catalysis; rejects L-amino acids rather than detecting D-amino acids in the active site. By recycling D-aminoacyl-tRNA to D-amino acids and free tRNA molecules, this enzyme counteracts the toxicity associated with the formation of D-aminoacyl-tRNA entities in vivo and helps enforce protein L-homochirality.</text>
</comment>
<comment type="catalytic activity">
    <reaction evidence="2">
        <text>a D-aminoacyl-tRNA + H2O = a tRNA + a D-alpha-amino acid + H(+)</text>
        <dbReference type="Rhea" id="RHEA:13953"/>
        <dbReference type="Rhea" id="RHEA-COMP:10123"/>
        <dbReference type="Rhea" id="RHEA-COMP:10124"/>
        <dbReference type="ChEBI" id="CHEBI:15377"/>
        <dbReference type="ChEBI" id="CHEBI:15378"/>
        <dbReference type="ChEBI" id="CHEBI:59871"/>
        <dbReference type="ChEBI" id="CHEBI:78442"/>
        <dbReference type="ChEBI" id="CHEBI:79333"/>
        <dbReference type="EC" id="3.1.1.96"/>
    </reaction>
</comment>
<dbReference type="EC" id="3.1.1.96" evidence="2"/>
<dbReference type="GO" id="GO:0106026">
    <property type="term" value="F:Gly-tRNA(Ala) deacylase activity"/>
    <property type="evidence" value="ECO:0007669"/>
    <property type="project" value="UniProtKB-UniRule"/>
</dbReference>
<evidence type="ECO:0000313" key="4">
    <source>
        <dbReference type="Proteomes" id="UP000034076"/>
    </source>
</evidence>
<comment type="subcellular location">
    <subcellularLocation>
        <location evidence="2">Cytoplasm</location>
    </subcellularLocation>
</comment>
<dbReference type="AlphaFoldDB" id="A0A0M2NGT9"/>